<organism evidence="2 3">
    <name type="scientific">Candidatus Buchananbacteria bacterium RIFCSPHIGHO2_02_FULL_38_8</name>
    <dbReference type="NCBI Taxonomy" id="1797538"/>
    <lineage>
        <taxon>Bacteria</taxon>
        <taxon>Candidatus Buchananiibacteriota</taxon>
    </lineage>
</organism>
<feature type="domain" description="EfeO-type cupredoxin-like" evidence="1">
    <location>
        <begin position="10"/>
        <end position="116"/>
    </location>
</feature>
<sequence length="117" mass="13469">MILILIVVGLYVLWIWYTKNQQGVTAKTEGETQIFDILVKGVYSPSVIRAKVGKPIKINFRRDESTECSRFVNFPDFKIRKELPEGETVIVELTPDKTGEFTFTCDMSMYQGRLIVE</sequence>
<dbReference type="InterPro" id="IPR008972">
    <property type="entry name" value="Cupredoxin"/>
</dbReference>
<evidence type="ECO:0000313" key="2">
    <source>
        <dbReference type="EMBL" id="OGY47716.1"/>
    </source>
</evidence>
<dbReference type="Gene3D" id="2.60.40.420">
    <property type="entry name" value="Cupredoxins - blue copper proteins"/>
    <property type="match status" value="1"/>
</dbReference>
<evidence type="ECO:0000313" key="3">
    <source>
        <dbReference type="Proteomes" id="UP000178747"/>
    </source>
</evidence>
<comment type="caution">
    <text evidence="2">The sequence shown here is derived from an EMBL/GenBank/DDBJ whole genome shotgun (WGS) entry which is preliminary data.</text>
</comment>
<evidence type="ECO:0000259" key="1">
    <source>
        <dbReference type="Pfam" id="PF13473"/>
    </source>
</evidence>
<reference evidence="2 3" key="1">
    <citation type="journal article" date="2016" name="Nat. Commun.">
        <title>Thousands of microbial genomes shed light on interconnected biogeochemical processes in an aquifer system.</title>
        <authorList>
            <person name="Anantharaman K."/>
            <person name="Brown C.T."/>
            <person name="Hug L.A."/>
            <person name="Sharon I."/>
            <person name="Castelle C.J."/>
            <person name="Probst A.J."/>
            <person name="Thomas B.C."/>
            <person name="Singh A."/>
            <person name="Wilkins M.J."/>
            <person name="Karaoz U."/>
            <person name="Brodie E.L."/>
            <person name="Williams K.H."/>
            <person name="Hubbard S.S."/>
            <person name="Banfield J.F."/>
        </authorList>
    </citation>
    <scope>NUCLEOTIDE SEQUENCE [LARGE SCALE GENOMIC DNA]</scope>
</reference>
<accession>A0A1G1Y7A8</accession>
<dbReference type="Pfam" id="PF13473">
    <property type="entry name" value="Cupredoxin_1"/>
    <property type="match status" value="1"/>
</dbReference>
<protein>
    <recommendedName>
        <fullName evidence="1">EfeO-type cupredoxin-like domain-containing protein</fullName>
    </recommendedName>
</protein>
<proteinExistence type="predicted"/>
<dbReference type="InterPro" id="IPR028096">
    <property type="entry name" value="EfeO_Cupredoxin"/>
</dbReference>
<dbReference type="SUPFAM" id="SSF49503">
    <property type="entry name" value="Cupredoxins"/>
    <property type="match status" value="1"/>
</dbReference>
<dbReference type="EMBL" id="MHIH01000020">
    <property type="protein sequence ID" value="OGY47716.1"/>
    <property type="molecule type" value="Genomic_DNA"/>
</dbReference>
<dbReference type="Proteomes" id="UP000178747">
    <property type="component" value="Unassembled WGS sequence"/>
</dbReference>
<gene>
    <name evidence="2" type="ORF">A3J62_03925</name>
</gene>
<dbReference type="AlphaFoldDB" id="A0A1G1Y7A8"/>
<name>A0A1G1Y7A8_9BACT</name>